<dbReference type="Proteomes" id="UP000504636">
    <property type="component" value="Unplaced"/>
</dbReference>
<accession>A0A6A6Z415</accession>
<dbReference type="RefSeq" id="XP_033582443.1">
    <property type="nucleotide sequence ID" value="XM_033719140.1"/>
</dbReference>
<protein>
    <submittedName>
        <fullName evidence="2 4">Uncharacterized protein</fullName>
    </submittedName>
</protein>
<gene>
    <name evidence="2 4" type="ORF">BDZ99DRAFT_459328</name>
</gene>
<reference evidence="4" key="3">
    <citation type="submission" date="2025-04" db="UniProtKB">
        <authorList>
            <consortium name="RefSeq"/>
        </authorList>
    </citation>
    <scope>IDENTIFICATION</scope>
    <source>
        <strain evidence="4">CBS 304.34</strain>
    </source>
</reference>
<reference evidence="4" key="2">
    <citation type="submission" date="2020-04" db="EMBL/GenBank/DDBJ databases">
        <authorList>
            <consortium name="NCBI Genome Project"/>
        </authorList>
    </citation>
    <scope>NUCLEOTIDE SEQUENCE</scope>
    <source>
        <strain evidence="4">CBS 304.34</strain>
    </source>
</reference>
<sequence length="76" mass="8471">MTGQPPVYHQDPNARLQQQYQQGHPQVQYNQSPPPQQHAYAAPQQAYAAQGDQQSEFQLVNSGLVLCTGLPPRSRT</sequence>
<dbReference type="GeneID" id="54460033"/>
<reference evidence="2 4" key="1">
    <citation type="journal article" date="2020" name="Stud. Mycol.">
        <title>101 Dothideomycetes genomes: a test case for predicting lifestyles and emergence of pathogens.</title>
        <authorList>
            <person name="Haridas S."/>
            <person name="Albert R."/>
            <person name="Binder M."/>
            <person name="Bloem J."/>
            <person name="Labutti K."/>
            <person name="Salamov A."/>
            <person name="Andreopoulos B."/>
            <person name="Baker S."/>
            <person name="Barry K."/>
            <person name="Bills G."/>
            <person name="Bluhm B."/>
            <person name="Cannon C."/>
            <person name="Castanera R."/>
            <person name="Culley D."/>
            <person name="Daum C."/>
            <person name="Ezra D."/>
            <person name="Gonzalez J."/>
            <person name="Henrissat B."/>
            <person name="Kuo A."/>
            <person name="Liang C."/>
            <person name="Lipzen A."/>
            <person name="Lutzoni F."/>
            <person name="Magnuson J."/>
            <person name="Mondo S."/>
            <person name="Nolan M."/>
            <person name="Ohm R."/>
            <person name="Pangilinan J."/>
            <person name="Park H.-J."/>
            <person name="Ramirez L."/>
            <person name="Alfaro M."/>
            <person name="Sun H."/>
            <person name="Tritt A."/>
            <person name="Yoshinaga Y."/>
            <person name="Zwiers L.-H."/>
            <person name="Turgeon B."/>
            <person name="Goodwin S."/>
            <person name="Spatafora J."/>
            <person name="Crous P."/>
            <person name="Grigoriev I."/>
        </authorList>
    </citation>
    <scope>NUCLEOTIDE SEQUENCE</scope>
    <source>
        <strain evidence="2 4">CBS 304.34</strain>
    </source>
</reference>
<keyword evidence="3" id="KW-1185">Reference proteome</keyword>
<evidence type="ECO:0000313" key="2">
    <source>
        <dbReference type="EMBL" id="KAF2815479.1"/>
    </source>
</evidence>
<organism evidence="2">
    <name type="scientific">Mytilinidion resinicola</name>
    <dbReference type="NCBI Taxonomy" id="574789"/>
    <lineage>
        <taxon>Eukaryota</taxon>
        <taxon>Fungi</taxon>
        <taxon>Dikarya</taxon>
        <taxon>Ascomycota</taxon>
        <taxon>Pezizomycotina</taxon>
        <taxon>Dothideomycetes</taxon>
        <taxon>Pleosporomycetidae</taxon>
        <taxon>Mytilinidiales</taxon>
        <taxon>Mytilinidiaceae</taxon>
        <taxon>Mytilinidion</taxon>
    </lineage>
</organism>
<dbReference type="AlphaFoldDB" id="A0A6A6Z415"/>
<name>A0A6A6Z415_9PEZI</name>
<proteinExistence type="predicted"/>
<evidence type="ECO:0000313" key="4">
    <source>
        <dbReference type="RefSeq" id="XP_033582443.1"/>
    </source>
</evidence>
<feature type="region of interest" description="Disordered" evidence="1">
    <location>
        <begin position="19"/>
        <end position="49"/>
    </location>
</feature>
<evidence type="ECO:0000313" key="3">
    <source>
        <dbReference type="Proteomes" id="UP000504636"/>
    </source>
</evidence>
<evidence type="ECO:0000256" key="1">
    <source>
        <dbReference type="SAM" id="MobiDB-lite"/>
    </source>
</evidence>
<dbReference type="EMBL" id="MU003694">
    <property type="protein sequence ID" value="KAF2815479.1"/>
    <property type="molecule type" value="Genomic_DNA"/>
</dbReference>